<dbReference type="Gene3D" id="3.40.640.10">
    <property type="entry name" value="Type I PLP-dependent aspartate aminotransferase-like (Major domain)"/>
    <property type="match status" value="1"/>
</dbReference>
<reference evidence="12 13" key="1">
    <citation type="submission" date="2024-04" db="EMBL/GenBank/DDBJ databases">
        <title>Novel species of the genus Ideonella isolated from streams.</title>
        <authorList>
            <person name="Lu H."/>
        </authorList>
    </citation>
    <scope>NUCLEOTIDE SEQUENCE [LARGE SCALE GENOMIC DNA]</scope>
    <source>
        <strain evidence="12 13">BYS139W</strain>
    </source>
</reference>
<dbReference type="InterPro" id="IPR004839">
    <property type="entry name" value="Aminotransferase_I/II_large"/>
</dbReference>
<dbReference type="PANTHER" id="PTHR43643:SF6">
    <property type="entry name" value="HISTIDINOL-PHOSPHATE AMINOTRANSFERASE"/>
    <property type="match status" value="1"/>
</dbReference>
<evidence type="ECO:0000256" key="9">
    <source>
        <dbReference type="ARBA" id="ARBA00047481"/>
    </source>
</evidence>
<dbReference type="InterPro" id="IPR015424">
    <property type="entry name" value="PyrdxlP-dep_Trfase"/>
</dbReference>
<feature type="compositionally biased region" description="Low complexity" evidence="10">
    <location>
        <begin position="393"/>
        <end position="413"/>
    </location>
</feature>
<dbReference type="SUPFAM" id="SSF53383">
    <property type="entry name" value="PLP-dependent transferases"/>
    <property type="match status" value="1"/>
</dbReference>
<dbReference type="Gene3D" id="3.90.1150.10">
    <property type="entry name" value="Aspartate Aminotransferase, domain 1"/>
    <property type="match status" value="1"/>
</dbReference>
<feature type="region of interest" description="Disordered" evidence="10">
    <location>
        <begin position="391"/>
        <end position="427"/>
    </location>
</feature>
<dbReference type="PANTHER" id="PTHR43643">
    <property type="entry name" value="HISTIDINOL-PHOSPHATE AMINOTRANSFERASE 2"/>
    <property type="match status" value="1"/>
</dbReference>
<evidence type="ECO:0000256" key="4">
    <source>
        <dbReference type="ARBA" id="ARBA00022576"/>
    </source>
</evidence>
<accession>A0ABU9BH50</accession>
<sequence>MPDLSDAPETPDPAARAPQALRWRLPERCAPLLHGGAHALPHDFSTNTHPAGPLPAVARAVRAAARHRYPPADDPALRQAIGRLHAVDEARVLLLPSASAGLHLLARAAADWAGLGEAVWPTPGYGEYAAACAAAGLRRVEAWGAAAGVAAAAFRAGGPHPDRLHLWAEPSSPDGRSDAAALRAVLDASGHDLVLLDLAYQPMRLDGDPAAEAAMAAGAWAPAGWLARGLPHGAARAWQLWSPNKACGLTGVRGAYALAPEGAQAVAAALRAAQPSWPLGADGRAMLQAWAAPATQQALAASLARVRRWRADLARVLQRAGWSVEPDGVSPFLVARAPVDRPWDADRARAAGVALRATDSLGLPGAWRLCARPPRALRALAALLADGQGQDEAAVARPTAASAAPATPLTIPADPTPLPRPRAAPPR</sequence>
<comment type="similarity">
    <text evidence="2">Belongs to the class-II pyridoxal-phosphate-dependent aminotransferase family. Histidinol-phosphate aminotransferase subfamily.</text>
</comment>
<evidence type="ECO:0000256" key="3">
    <source>
        <dbReference type="ARBA" id="ARBA00012748"/>
    </source>
</evidence>
<evidence type="ECO:0000256" key="1">
    <source>
        <dbReference type="ARBA" id="ARBA00005011"/>
    </source>
</evidence>
<evidence type="ECO:0000256" key="5">
    <source>
        <dbReference type="ARBA" id="ARBA00022605"/>
    </source>
</evidence>
<dbReference type="InterPro" id="IPR015422">
    <property type="entry name" value="PyrdxlP-dep_Trfase_small"/>
</dbReference>
<dbReference type="GO" id="GO:0008483">
    <property type="term" value="F:transaminase activity"/>
    <property type="evidence" value="ECO:0007669"/>
    <property type="project" value="UniProtKB-KW"/>
</dbReference>
<evidence type="ECO:0000313" key="12">
    <source>
        <dbReference type="EMBL" id="MEK8027868.1"/>
    </source>
</evidence>
<dbReference type="EMBL" id="JBBUTF010000017">
    <property type="protein sequence ID" value="MEK8027868.1"/>
    <property type="molecule type" value="Genomic_DNA"/>
</dbReference>
<feature type="domain" description="Aminotransferase class I/classII large" evidence="11">
    <location>
        <begin position="44"/>
        <end position="377"/>
    </location>
</feature>
<evidence type="ECO:0000256" key="2">
    <source>
        <dbReference type="ARBA" id="ARBA00007970"/>
    </source>
</evidence>
<keyword evidence="6" id="KW-0808">Transferase</keyword>
<keyword evidence="5" id="KW-0028">Amino-acid biosynthesis</keyword>
<keyword evidence="8" id="KW-0368">Histidine biosynthesis</keyword>
<dbReference type="Pfam" id="PF00155">
    <property type="entry name" value="Aminotran_1_2"/>
    <property type="match status" value="1"/>
</dbReference>
<comment type="pathway">
    <text evidence="1">Amino-acid biosynthesis; L-histidine biosynthesis; L-histidine from 5-phospho-alpha-D-ribose 1-diphosphate: step 7/9.</text>
</comment>
<evidence type="ECO:0000256" key="10">
    <source>
        <dbReference type="SAM" id="MobiDB-lite"/>
    </source>
</evidence>
<keyword evidence="13" id="KW-1185">Reference proteome</keyword>
<dbReference type="Proteomes" id="UP001368500">
    <property type="component" value="Unassembled WGS sequence"/>
</dbReference>
<protein>
    <recommendedName>
        <fullName evidence="3">histidinol-phosphate transaminase</fullName>
        <ecNumber evidence="3">2.6.1.9</ecNumber>
    </recommendedName>
</protein>
<proteinExistence type="inferred from homology"/>
<dbReference type="InterPro" id="IPR015421">
    <property type="entry name" value="PyrdxlP-dep_Trfase_major"/>
</dbReference>
<evidence type="ECO:0000256" key="6">
    <source>
        <dbReference type="ARBA" id="ARBA00022679"/>
    </source>
</evidence>
<evidence type="ECO:0000313" key="13">
    <source>
        <dbReference type="Proteomes" id="UP001368500"/>
    </source>
</evidence>
<comment type="catalytic activity">
    <reaction evidence="9">
        <text>L-histidinol phosphate + 2-oxoglutarate = 3-(imidazol-4-yl)-2-oxopropyl phosphate + L-glutamate</text>
        <dbReference type="Rhea" id="RHEA:23744"/>
        <dbReference type="ChEBI" id="CHEBI:16810"/>
        <dbReference type="ChEBI" id="CHEBI:29985"/>
        <dbReference type="ChEBI" id="CHEBI:57766"/>
        <dbReference type="ChEBI" id="CHEBI:57980"/>
        <dbReference type="EC" id="2.6.1.9"/>
    </reaction>
</comment>
<name>A0ABU9BH50_9BURK</name>
<dbReference type="RefSeq" id="WP_341375648.1">
    <property type="nucleotide sequence ID" value="NZ_JBBUTF010000017.1"/>
</dbReference>
<dbReference type="InterPro" id="IPR050106">
    <property type="entry name" value="HistidinolP_aminotransfase"/>
</dbReference>
<comment type="caution">
    <text evidence="12">The sequence shown here is derived from an EMBL/GenBank/DDBJ whole genome shotgun (WGS) entry which is preliminary data.</text>
</comment>
<gene>
    <name evidence="12" type="ORF">AACH11_18060</name>
</gene>
<keyword evidence="4 12" id="KW-0032">Aminotransferase</keyword>
<evidence type="ECO:0000259" key="11">
    <source>
        <dbReference type="Pfam" id="PF00155"/>
    </source>
</evidence>
<evidence type="ECO:0000256" key="8">
    <source>
        <dbReference type="ARBA" id="ARBA00023102"/>
    </source>
</evidence>
<keyword evidence="7" id="KW-0663">Pyridoxal phosphate</keyword>
<dbReference type="EC" id="2.6.1.9" evidence="3"/>
<evidence type="ECO:0000256" key="7">
    <source>
        <dbReference type="ARBA" id="ARBA00022898"/>
    </source>
</evidence>
<organism evidence="12 13">
    <name type="scientific">Pseudaquabacterium rugosum</name>
    <dbReference type="NCBI Taxonomy" id="2984194"/>
    <lineage>
        <taxon>Bacteria</taxon>
        <taxon>Pseudomonadati</taxon>
        <taxon>Pseudomonadota</taxon>
        <taxon>Betaproteobacteria</taxon>
        <taxon>Burkholderiales</taxon>
        <taxon>Sphaerotilaceae</taxon>
        <taxon>Pseudaquabacterium</taxon>
    </lineage>
</organism>
<feature type="compositionally biased region" description="Pro residues" evidence="10">
    <location>
        <begin position="414"/>
        <end position="427"/>
    </location>
</feature>